<name>A0A9N9CJ15_9GLOM</name>
<evidence type="ECO:0000313" key="2">
    <source>
        <dbReference type="Proteomes" id="UP000789342"/>
    </source>
</evidence>
<gene>
    <name evidence="1" type="ORF">AMORRO_LOCUS7810</name>
</gene>
<reference evidence="1" key="1">
    <citation type="submission" date="2021-06" db="EMBL/GenBank/DDBJ databases">
        <authorList>
            <person name="Kallberg Y."/>
            <person name="Tangrot J."/>
            <person name="Rosling A."/>
        </authorList>
    </citation>
    <scope>NUCLEOTIDE SEQUENCE</scope>
    <source>
        <strain evidence="1">CL551</strain>
    </source>
</reference>
<organism evidence="1 2">
    <name type="scientific">Acaulospora morrowiae</name>
    <dbReference type="NCBI Taxonomy" id="94023"/>
    <lineage>
        <taxon>Eukaryota</taxon>
        <taxon>Fungi</taxon>
        <taxon>Fungi incertae sedis</taxon>
        <taxon>Mucoromycota</taxon>
        <taxon>Glomeromycotina</taxon>
        <taxon>Glomeromycetes</taxon>
        <taxon>Diversisporales</taxon>
        <taxon>Acaulosporaceae</taxon>
        <taxon>Acaulospora</taxon>
    </lineage>
</organism>
<sequence>MYRLGLSSIIDLSSEFEQGMHSWFSDDWIPLKTKALSKINLTVEKFSGEVLEFITKVENFCTSHDYLGARKLLLEKMVERPTDIRFRQILKVYFYVLDLFLENPYLFVRKNGQPQKHTEIQYVIKMVDPILEIIFSDCQSLVKLMWGETVSQVTNNSKRKIDLCIRTEDGTKELSHSECAQKATMIKILKDRSKSFRTNKCILNKYLENDLPGEALENTTIFGLQLAALEGQLIGVDLLDEGLYFGFDGPAFEFPAQICGIDVLRQTLEVLYYFKEQVIKKAKYLSQNSRKNTIPKLLHSEDIMKPNHFKINYIRETYFSPKKQSLASESDKLYIKFKNE</sequence>
<dbReference type="AlphaFoldDB" id="A0A9N9CJ15"/>
<keyword evidence="2" id="KW-1185">Reference proteome</keyword>
<protein>
    <submittedName>
        <fullName evidence="1">3086_t:CDS:1</fullName>
    </submittedName>
</protein>
<dbReference type="Proteomes" id="UP000789342">
    <property type="component" value="Unassembled WGS sequence"/>
</dbReference>
<dbReference type="EMBL" id="CAJVPV010006208">
    <property type="protein sequence ID" value="CAG8601685.1"/>
    <property type="molecule type" value="Genomic_DNA"/>
</dbReference>
<comment type="caution">
    <text evidence="1">The sequence shown here is derived from an EMBL/GenBank/DDBJ whole genome shotgun (WGS) entry which is preliminary data.</text>
</comment>
<dbReference type="OrthoDB" id="2387761at2759"/>
<proteinExistence type="predicted"/>
<evidence type="ECO:0000313" key="1">
    <source>
        <dbReference type="EMBL" id="CAG8601685.1"/>
    </source>
</evidence>
<accession>A0A9N9CJ15</accession>